<name>A0A235B4P4_9BACL</name>
<evidence type="ECO:0000313" key="8">
    <source>
        <dbReference type="Proteomes" id="UP000215459"/>
    </source>
</evidence>
<proteinExistence type="predicted"/>
<evidence type="ECO:0000256" key="3">
    <source>
        <dbReference type="ARBA" id="ARBA00022806"/>
    </source>
</evidence>
<dbReference type="PANTHER" id="PTHR11070">
    <property type="entry name" value="UVRD / RECB / PCRA DNA HELICASE FAMILY MEMBER"/>
    <property type="match status" value="1"/>
</dbReference>
<dbReference type="EMBL" id="NOWF01000007">
    <property type="protein sequence ID" value="OYD07278.1"/>
    <property type="molecule type" value="Genomic_DNA"/>
</dbReference>
<dbReference type="InterPro" id="IPR014016">
    <property type="entry name" value="UvrD-like_ATP-bd"/>
</dbReference>
<gene>
    <name evidence="7" type="ORF">CHM34_12945</name>
</gene>
<keyword evidence="2" id="KW-0378">Hydrolase</keyword>
<keyword evidence="1" id="KW-0547">Nucleotide-binding</keyword>
<dbReference type="AlphaFoldDB" id="A0A235B4P4"/>
<evidence type="ECO:0000256" key="4">
    <source>
        <dbReference type="ARBA" id="ARBA00022840"/>
    </source>
</evidence>
<evidence type="ECO:0000259" key="6">
    <source>
        <dbReference type="Pfam" id="PF00580"/>
    </source>
</evidence>
<comment type="caution">
    <text evidence="7">The sequence shown here is derived from an EMBL/GenBank/DDBJ whole genome shotgun (WGS) entry which is preliminary data.</text>
</comment>
<dbReference type="Proteomes" id="UP000215459">
    <property type="component" value="Unassembled WGS sequence"/>
</dbReference>
<dbReference type="GO" id="GO:0005524">
    <property type="term" value="F:ATP binding"/>
    <property type="evidence" value="ECO:0007669"/>
    <property type="project" value="UniProtKB-KW"/>
</dbReference>
<dbReference type="GO" id="GO:0000725">
    <property type="term" value="P:recombinational repair"/>
    <property type="evidence" value="ECO:0007669"/>
    <property type="project" value="TreeGrafter"/>
</dbReference>
<reference evidence="7 8" key="1">
    <citation type="submission" date="2017-07" db="EMBL/GenBank/DDBJ databases">
        <title>The genome sequence of Paludifilum halophilum highlights mechanisms for microbial adaptation to high salt environemnts.</title>
        <authorList>
            <person name="Belbahri L."/>
        </authorList>
    </citation>
    <scope>NUCLEOTIDE SEQUENCE [LARGE SCALE GENOMIC DNA]</scope>
    <source>
        <strain evidence="7 8">DSM 102817</strain>
    </source>
</reference>
<dbReference type="GO" id="GO:0003677">
    <property type="term" value="F:DNA binding"/>
    <property type="evidence" value="ECO:0007669"/>
    <property type="project" value="InterPro"/>
</dbReference>
<dbReference type="SUPFAM" id="SSF52540">
    <property type="entry name" value="P-loop containing nucleoside triphosphate hydrolases"/>
    <property type="match status" value="1"/>
</dbReference>
<keyword evidence="4" id="KW-0067">ATP-binding</keyword>
<dbReference type="GO" id="GO:0043138">
    <property type="term" value="F:3'-5' DNA helicase activity"/>
    <property type="evidence" value="ECO:0007669"/>
    <property type="project" value="TreeGrafter"/>
</dbReference>
<accession>A0A235B4P4</accession>
<dbReference type="GO" id="GO:0016787">
    <property type="term" value="F:hydrolase activity"/>
    <property type="evidence" value="ECO:0007669"/>
    <property type="project" value="UniProtKB-KW"/>
</dbReference>
<evidence type="ECO:0000256" key="2">
    <source>
        <dbReference type="ARBA" id="ARBA00022801"/>
    </source>
</evidence>
<sequence>MSYLCEQTDFNREQYEVEHSDPDTHLLVTAGAGTGKTTVLIDCLLYLCHCDPDFTFDSTVMITFTNMAALEMRKRLAKRLMTYYEVTRNPRYLTWLDESQDLFLSTIHAFAKTLLEKAGTAAGIPGEIRLHSYRKQKMVAKDLKLKTASLTWLKHSILLQKEEGHLTPAGASYLLHALLVHHCSDRAWKRLIPFQLFYTLAYGRGDITVSWIEGWNEHDGPSSGWNCSPCCTEIKERDRTGRSRSGFPPGRNRRIEVGGRPTSGTSPFASRFRCVLDRSGCMSPHFSDRFSGAFAGLCPGFSPADRLPPSDRCLPSRRTGRRGFGSTSFRCFPNGLPPSKTTWSVPTGSEICGSTGLIRIWFILRRWKPFNASAASRSVANSGMLTGKSVCGRRSG</sequence>
<dbReference type="InterPro" id="IPR000212">
    <property type="entry name" value="DNA_helicase_UvrD/REP"/>
</dbReference>
<keyword evidence="8" id="KW-1185">Reference proteome</keyword>
<dbReference type="OrthoDB" id="9810135at2"/>
<feature type="region of interest" description="Disordered" evidence="5">
    <location>
        <begin position="238"/>
        <end position="260"/>
    </location>
</feature>
<dbReference type="PANTHER" id="PTHR11070:SF2">
    <property type="entry name" value="ATP-DEPENDENT DNA HELICASE SRS2"/>
    <property type="match status" value="1"/>
</dbReference>
<evidence type="ECO:0000256" key="1">
    <source>
        <dbReference type="ARBA" id="ARBA00022741"/>
    </source>
</evidence>
<feature type="domain" description="UvrD-like helicase ATP-binding" evidence="6">
    <location>
        <begin position="11"/>
        <end position="146"/>
    </location>
</feature>
<dbReference type="InterPro" id="IPR027417">
    <property type="entry name" value="P-loop_NTPase"/>
</dbReference>
<dbReference type="Gene3D" id="3.40.50.300">
    <property type="entry name" value="P-loop containing nucleotide triphosphate hydrolases"/>
    <property type="match status" value="1"/>
</dbReference>
<evidence type="ECO:0000313" key="7">
    <source>
        <dbReference type="EMBL" id="OYD07278.1"/>
    </source>
</evidence>
<dbReference type="Pfam" id="PF00580">
    <property type="entry name" value="UvrD-helicase"/>
    <property type="match status" value="1"/>
</dbReference>
<protein>
    <recommendedName>
        <fullName evidence="6">UvrD-like helicase ATP-binding domain-containing protein</fullName>
    </recommendedName>
</protein>
<keyword evidence="3" id="KW-0347">Helicase</keyword>
<evidence type="ECO:0000256" key="5">
    <source>
        <dbReference type="SAM" id="MobiDB-lite"/>
    </source>
</evidence>
<organism evidence="7 8">
    <name type="scientific">Paludifilum halophilum</name>
    <dbReference type="NCBI Taxonomy" id="1642702"/>
    <lineage>
        <taxon>Bacteria</taxon>
        <taxon>Bacillati</taxon>
        <taxon>Bacillota</taxon>
        <taxon>Bacilli</taxon>
        <taxon>Bacillales</taxon>
        <taxon>Thermoactinomycetaceae</taxon>
        <taxon>Paludifilum</taxon>
    </lineage>
</organism>